<feature type="active site" description="Charge relay system" evidence="5">
    <location>
        <position position="96"/>
    </location>
</feature>
<dbReference type="GO" id="GO:0004252">
    <property type="term" value="F:serine-type endopeptidase activity"/>
    <property type="evidence" value="ECO:0007669"/>
    <property type="project" value="UniProtKB-UniRule"/>
</dbReference>
<dbReference type="AlphaFoldDB" id="A0AAW4FMC5"/>
<evidence type="ECO:0000256" key="6">
    <source>
        <dbReference type="RuleBase" id="RU003355"/>
    </source>
</evidence>
<dbReference type="PROSITE" id="PS00138">
    <property type="entry name" value="SUBTILASE_SER"/>
    <property type="match status" value="1"/>
</dbReference>
<evidence type="ECO:0000256" key="3">
    <source>
        <dbReference type="ARBA" id="ARBA00022801"/>
    </source>
</evidence>
<keyword evidence="4 5" id="KW-0720">Serine protease</keyword>
<sequence>MSVNETRDRLQQKEVWDAVLRMPINLIRSVKSKQKNEKTAWGIEEVGADRSEREGAGVTVAVLDTGINKDHPAFDGTLIVHRNFCDGEPDTDVDGHGTHCAGTIFGKDVGKTRIGIARKIDRALIAKVIGENGGASDAIIKAILWAQSEGAHVISMSLGMDFPGYVQRLVQKGLDIPEATSLALAGYTMNLRMFDKLSRGIAGEGGLYAGSVVTAAAGNESKMPRYTIMVAPPASAEEFVSVAALGRGKTLADFSNVGAKLAAPGVDILSASLNGGLETMSGTSMATPHVAGVAALWTGELLAAKKDASAAKVIEMMKAKATGLQPTISERDVAWGLVQAP</sequence>
<name>A0AAW4FMC5_9HYPH</name>
<dbReference type="PROSITE" id="PS51892">
    <property type="entry name" value="SUBTILASE"/>
    <property type="match status" value="1"/>
</dbReference>
<dbReference type="GO" id="GO:0006508">
    <property type="term" value="P:proteolysis"/>
    <property type="evidence" value="ECO:0007669"/>
    <property type="project" value="UniProtKB-KW"/>
</dbReference>
<protein>
    <submittedName>
        <fullName evidence="8">S8 family serine peptidase</fullName>
    </submittedName>
</protein>
<evidence type="ECO:0000256" key="1">
    <source>
        <dbReference type="ARBA" id="ARBA00011073"/>
    </source>
</evidence>
<dbReference type="Proteomes" id="UP000744980">
    <property type="component" value="Unassembled WGS sequence"/>
</dbReference>
<organism evidence="8 9">
    <name type="scientific">Ensifer canadensis</name>
    <dbReference type="NCBI Taxonomy" id="555315"/>
    <lineage>
        <taxon>Bacteria</taxon>
        <taxon>Pseudomonadati</taxon>
        <taxon>Pseudomonadota</taxon>
        <taxon>Alphaproteobacteria</taxon>
        <taxon>Hyphomicrobiales</taxon>
        <taxon>Rhizobiaceae</taxon>
        <taxon>Sinorhizobium/Ensifer group</taxon>
        <taxon>Ensifer</taxon>
    </lineage>
</organism>
<gene>
    <name evidence="8" type="ORF">GFB56_15625</name>
</gene>
<evidence type="ECO:0000256" key="2">
    <source>
        <dbReference type="ARBA" id="ARBA00022670"/>
    </source>
</evidence>
<evidence type="ECO:0000256" key="4">
    <source>
        <dbReference type="ARBA" id="ARBA00022825"/>
    </source>
</evidence>
<dbReference type="SUPFAM" id="SSF52743">
    <property type="entry name" value="Subtilisin-like"/>
    <property type="match status" value="1"/>
</dbReference>
<proteinExistence type="inferred from homology"/>
<dbReference type="EMBL" id="WXFA01000008">
    <property type="protein sequence ID" value="MBM3092233.1"/>
    <property type="molecule type" value="Genomic_DNA"/>
</dbReference>
<dbReference type="InterPro" id="IPR023828">
    <property type="entry name" value="Peptidase_S8_Ser-AS"/>
</dbReference>
<feature type="active site" description="Charge relay system" evidence="5">
    <location>
        <position position="64"/>
    </location>
</feature>
<dbReference type="InterPro" id="IPR023827">
    <property type="entry name" value="Peptidase_S8_Asp-AS"/>
</dbReference>
<dbReference type="PRINTS" id="PR00723">
    <property type="entry name" value="SUBTILISIN"/>
</dbReference>
<keyword evidence="2 5" id="KW-0645">Protease</keyword>
<feature type="active site" description="Charge relay system" evidence="5">
    <location>
        <position position="284"/>
    </location>
</feature>
<evidence type="ECO:0000256" key="5">
    <source>
        <dbReference type="PROSITE-ProRule" id="PRU01240"/>
    </source>
</evidence>
<dbReference type="InterPro" id="IPR050131">
    <property type="entry name" value="Peptidase_S8_subtilisin-like"/>
</dbReference>
<comment type="caution">
    <text evidence="8">The sequence shown here is derived from an EMBL/GenBank/DDBJ whole genome shotgun (WGS) entry which is preliminary data.</text>
</comment>
<dbReference type="Pfam" id="PF00082">
    <property type="entry name" value="Peptidase_S8"/>
    <property type="match status" value="1"/>
</dbReference>
<dbReference type="InterPro" id="IPR000209">
    <property type="entry name" value="Peptidase_S8/S53_dom"/>
</dbReference>
<dbReference type="InterPro" id="IPR015500">
    <property type="entry name" value="Peptidase_S8_subtilisin-rel"/>
</dbReference>
<dbReference type="PANTHER" id="PTHR43806:SF11">
    <property type="entry name" value="CEREVISIN-RELATED"/>
    <property type="match status" value="1"/>
</dbReference>
<dbReference type="CDD" id="cd07480">
    <property type="entry name" value="Peptidases_S8_12"/>
    <property type="match status" value="1"/>
</dbReference>
<evidence type="ECO:0000313" key="8">
    <source>
        <dbReference type="EMBL" id="MBM3092233.1"/>
    </source>
</evidence>
<accession>A0AAW4FMC5</accession>
<dbReference type="PROSITE" id="PS00136">
    <property type="entry name" value="SUBTILASE_ASP"/>
    <property type="match status" value="1"/>
</dbReference>
<reference evidence="8 9" key="1">
    <citation type="submission" date="2020-01" db="EMBL/GenBank/DDBJ databases">
        <title>Draft genome assembly of Ensifer adhaerens T173.</title>
        <authorList>
            <person name="Craig J.E."/>
            <person name="Stinchcombe J.R."/>
        </authorList>
    </citation>
    <scope>NUCLEOTIDE SEQUENCE [LARGE SCALE GENOMIC DNA]</scope>
    <source>
        <strain evidence="8 9">T173</strain>
    </source>
</reference>
<keyword evidence="3 5" id="KW-0378">Hydrolase</keyword>
<evidence type="ECO:0000313" key="9">
    <source>
        <dbReference type="Proteomes" id="UP000744980"/>
    </source>
</evidence>
<dbReference type="InterPro" id="IPR036852">
    <property type="entry name" value="Peptidase_S8/S53_dom_sf"/>
</dbReference>
<feature type="domain" description="Peptidase S8/S53" evidence="7">
    <location>
        <begin position="55"/>
        <end position="336"/>
    </location>
</feature>
<dbReference type="PANTHER" id="PTHR43806">
    <property type="entry name" value="PEPTIDASE S8"/>
    <property type="match status" value="1"/>
</dbReference>
<dbReference type="Gene3D" id="3.40.50.200">
    <property type="entry name" value="Peptidase S8/S53 domain"/>
    <property type="match status" value="1"/>
</dbReference>
<comment type="similarity">
    <text evidence="1 5 6">Belongs to the peptidase S8 family.</text>
</comment>
<evidence type="ECO:0000259" key="7">
    <source>
        <dbReference type="Pfam" id="PF00082"/>
    </source>
</evidence>
<keyword evidence="9" id="KW-1185">Reference proteome</keyword>